<protein>
    <submittedName>
        <fullName evidence="1">Uncharacterized protein</fullName>
    </submittedName>
</protein>
<keyword evidence="2" id="KW-1185">Reference proteome</keyword>
<proteinExistence type="predicted"/>
<name>A0A0D3JR54_EMIH1</name>
<dbReference type="PaxDb" id="2903-EOD25989"/>
<sequence>MLTEWKFVPATALDGLAANLATLLEWSRLQDTDGIGFFFITNGAVYMDNIAPTVCCTIPDAVRCARHELKQLKPRDFSDLLEFVADTVVAVHKSVSEKQSCNEL</sequence>
<dbReference type="HOGENOM" id="CLU_2255254_0_0_1"/>
<dbReference type="GeneID" id="17271533"/>
<accession>A0A0D3JR54</accession>
<dbReference type="KEGG" id="ehx:EMIHUDRAFT_115305"/>
<reference evidence="1" key="2">
    <citation type="submission" date="2024-10" db="UniProtKB">
        <authorList>
            <consortium name="EnsemblProtists"/>
        </authorList>
    </citation>
    <scope>IDENTIFICATION</scope>
</reference>
<dbReference type="EnsemblProtists" id="EOD25989">
    <property type="protein sequence ID" value="EOD25989"/>
    <property type="gene ID" value="EMIHUDRAFT_115305"/>
</dbReference>
<evidence type="ECO:0000313" key="2">
    <source>
        <dbReference type="Proteomes" id="UP000013827"/>
    </source>
</evidence>
<organism evidence="1 2">
    <name type="scientific">Emiliania huxleyi (strain CCMP1516)</name>
    <dbReference type="NCBI Taxonomy" id="280463"/>
    <lineage>
        <taxon>Eukaryota</taxon>
        <taxon>Haptista</taxon>
        <taxon>Haptophyta</taxon>
        <taxon>Prymnesiophyceae</taxon>
        <taxon>Isochrysidales</taxon>
        <taxon>Noelaerhabdaceae</taxon>
        <taxon>Emiliania</taxon>
    </lineage>
</organism>
<reference evidence="2" key="1">
    <citation type="journal article" date="2013" name="Nature">
        <title>Pan genome of the phytoplankton Emiliania underpins its global distribution.</title>
        <authorList>
            <person name="Read B.A."/>
            <person name="Kegel J."/>
            <person name="Klute M.J."/>
            <person name="Kuo A."/>
            <person name="Lefebvre S.C."/>
            <person name="Maumus F."/>
            <person name="Mayer C."/>
            <person name="Miller J."/>
            <person name="Monier A."/>
            <person name="Salamov A."/>
            <person name="Young J."/>
            <person name="Aguilar M."/>
            <person name="Claverie J.M."/>
            <person name="Frickenhaus S."/>
            <person name="Gonzalez K."/>
            <person name="Herman E.K."/>
            <person name="Lin Y.C."/>
            <person name="Napier J."/>
            <person name="Ogata H."/>
            <person name="Sarno A.F."/>
            <person name="Shmutz J."/>
            <person name="Schroeder D."/>
            <person name="de Vargas C."/>
            <person name="Verret F."/>
            <person name="von Dassow P."/>
            <person name="Valentin K."/>
            <person name="Van de Peer Y."/>
            <person name="Wheeler G."/>
            <person name="Dacks J.B."/>
            <person name="Delwiche C.F."/>
            <person name="Dyhrman S.T."/>
            <person name="Glockner G."/>
            <person name="John U."/>
            <person name="Richards T."/>
            <person name="Worden A.Z."/>
            <person name="Zhang X."/>
            <person name="Grigoriev I.V."/>
            <person name="Allen A.E."/>
            <person name="Bidle K."/>
            <person name="Borodovsky M."/>
            <person name="Bowler C."/>
            <person name="Brownlee C."/>
            <person name="Cock J.M."/>
            <person name="Elias M."/>
            <person name="Gladyshev V.N."/>
            <person name="Groth M."/>
            <person name="Guda C."/>
            <person name="Hadaegh A."/>
            <person name="Iglesias-Rodriguez M.D."/>
            <person name="Jenkins J."/>
            <person name="Jones B.M."/>
            <person name="Lawson T."/>
            <person name="Leese F."/>
            <person name="Lindquist E."/>
            <person name="Lobanov A."/>
            <person name="Lomsadze A."/>
            <person name="Malik S.B."/>
            <person name="Marsh M.E."/>
            <person name="Mackinder L."/>
            <person name="Mock T."/>
            <person name="Mueller-Roeber B."/>
            <person name="Pagarete A."/>
            <person name="Parker M."/>
            <person name="Probert I."/>
            <person name="Quesneville H."/>
            <person name="Raines C."/>
            <person name="Rensing S.A."/>
            <person name="Riano-Pachon D.M."/>
            <person name="Richier S."/>
            <person name="Rokitta S."/>
            <person name="Shiraiwa Y."/>
            <person name="Soanes D.M."/>
            <person name="van der Giezen M."/>
            <person name="Wahlund T.M."/>
            <person name="Williams B."/>
            <person name="Wilson W."/>
            <person name="Wolfe G."/>
            <person name="Wurch L.L."/>
        </authorList>
    </citation>
    <scope>NUCLEOTIDE SEQUENCE</scope>
</reference>
<dbReference type="AlphaFoldDB" id="A0A0D3JR54"/>
<evidence type="ECO:0000313" key="1">
    <source>
        <dbReference type="EnsemblProtists" id="EOD25989"/>
    </source>
</evidence>
<dbReference type="RefSeq" id="XP_005778418.1">
    <property type="nucleotide sequence ID" value="XM_005778361.1"/>
</dbReference>
<dbReference type="Proteomes" id="UP000013827">
    <property type="component" value="Unassembled WGS sequence"/>
</dbReference>